<protein>
    <submittedName>
        <fullName evidence="1">Uncharacterized protein</fullName>
    </submittedName>
</protein>
<dbReference type="EMBL" id="BPWL01000010">
    <property type="protein sequence ID" value="GJJ14472.1"/>
    <property type="molecule type" value="Genomic_DNA"/>
</dbReference>
<accession>A0AAV5ALB9</accession>
<reference evidence="1" key="1">
    <citation type="submission" date="2021-10" db="EMBL/GenBank/DDBJ databases">
        <title>De novo Genome Assembly of Clathrus columnatus (Basidiomycota, Fungi) Using Illumina and Nanopore Sequence Data.</title>
        <authorList>
            <person name="Ogiso-Tanaka E."/>
            <person name="Itagaki H."/>
            <person name="Hosoya T."/>
            <person name="Hosaka K."/>
        </authorList>
    </citation>
    <scope>NUCLEOTIDE SEQUENCE</scope>
    <source>
        <strain evidence="1">MO-923</strain>
    </source>
</reference>
<dbReference type="AlphaFoldDB" id="A0AAV5ALB9"/>
<organism evidence="1 2">
    <name type="scientific">Clathrus columnatus</name>
    <dbReference type="NCBI Taxonomy" id="1419009"/>
    <lineage>
        <taxon>Eukaryota</taxon>
        <taxon>Fungi</taxon>
        <taxon>Dikarya</taxon>
        <taxon>Basidiomycota</taxon>
        <taxon>Agaricomycotina</taxon>
        <taxon>Agaricomycetes</taxon>
        <taxon>Phallomycetidae</taxon>
        <taxon>Phallales</taxon>
        <taxon>Clathraceae</taxon>
        <taxon>Clathrus</taxon>
    </lineage>
</organism>
<name>A0AAV5ALB9_9AGAM</name>
<proteinExistence type="predicted"/>
<gene>
    <name evidence="1" type="ORF">Clacol_008736</name>
</gene>
<evidence type="ECO:0000313" key="2">
    <source>
        <dbReference type="Proteomes" id="UP001050691"/>
    </source>
</evidence>
<dbReference type="Proteomes" id="UP001050691">
    <property type="component" value="Unassembled WGS sequence"/>
</dbReference>
<sequence>MGVTRALSVVSGELERLEQIVKGGKKEKIATNESLGNYRIEKWQRSLVQTRKSLRSDPSFTRVNVTVVTVTDQQRRPGLGGRLGAGLVLDNYVAAALTPAVASVQLSALEYGHWKFLTLSSNKYYKTYK</sequence>
<comment type="caution">
    <text evidence="1">The sequence shown here is derived from an EMBL/GenBank/DDBJ whole genome shotgun (WGS) entry which is preliminary data.</text>
</comment>
<keyword evidence="2" id="KW-1185">Reference proteome</keyword>
<evidence type="ECO:0000313" key="1">
    <source>
        <dbReference type="EMBL" id="GJJ14472.1"/>
    </source>
</evidence>